<dbReference type="EMBL" id="KZ857467">
    <property type="protein sequence ID" value="RDX43289.1"/>
    <property type="molecule type" value="Genomic_DNA"/>
</dbReference>
<organism evidence="1 2">
    <name type="scientific">Lentinus brumalis</name>
    <dbReference type="NCBI Taxonomy" id="2498619"/>
    <lineage>
        <taxon>Eukaryota</taxon>
        <taxon>Fungi</taxon>
        <taxon>Dikarya</taxon>
        <taxon>Basidiomycota</taxon>
        <taxon>Agaricomycotina</taxon>
        <taxon>Agaricomycetes</taxon>
        <taxon>Polyporales</taxon>
        <taxon>Polyporaceae</taxon>
        <taxon>Lentinus</taxon>
    </lineage>
</organism>
<dbReference type="OrthoDB" id="3265210at2759"/>
<gene>
    <name evidence="1" type="ORF">OH76DRAFT_1320897</name>
</gene>
<reference evidence="1 2" key="1">
    <citation type="journal article" date="2018" name="Biotechnol. Biofuels">
        <title>Integrative visual omics of the white-rot fungus Polyporus brumalis exposes the biotechnological potential of its oxidative enzymes for delignifying raw plant biomass.</title>
        <authorList>
            <person name="Miyauchi S."/>
            <person name="Rancon A."/>
            <person name="Drula E."/>
            <person name="Hage H."/>
            <person name="Chaduli D."/>
            <person name="Favel A."/>
            <person name="Grisel S."/>
            <person name="Henrissat B."/>
            <person name="Herpoel-Gimbert I."/>
            <person name="Ruiz-Duenas F.J."/>
            <person name="Chevret D."/>
            <person name="Hainaut M."/>
            <person name="Lin J."/>
            <person name="Wang M."/>
            <person name="Pangilinan J."/>
            <person name="Lipzen A."/>
            <person name="Lesage-Meessen L."/>
            <person name="Navarro D."/>
            <person name="Riley R."/>
            <person name="Grigoriev I.V."/>
            <person name="Zhou S."/>
            <person name="Raouche S."/>
            <person name="Rosso M.N."/>
        </authorList>
    </citation>
    <scope>NUCLEOTIDE SEQUENCE [LARGE SCALE GENOMIC DNA]</scope>
    <source>
        <strain evidence="1 2">BRFM 1820</strain>
    </source>
</reference>
<keyword evidence="2" id="KW-1185">Reference proteome</keyword>
<feature type="non-terminal residue" evidence="1">
    <location>
        <position position="78"/>
    </location>
</feature>
<sequence>VSKEFDQTTFSPQHPLDIEFVPWPVLYHPRMTHFGDICWQNIEAFFEVAKKQLTPKDYATLVSTSHKRFHPDRWASRK</sequence>
<name>A0A371CSR5_9APHY</name>
<evidence type="ECO:0000313" key="1">
    <source>
        <dbReference type="EMBL" id="RDX43289.1"/>
    </source>
</evidence>
<dbReference type="STRING" id="139420.A0A371CSR5"/>
<proteinExistence type="predicted"/>
<dbReference type="AlphaFoldDB" id="A0A371CSR5"/>
<dbReference type="Proteomes" id="UP000256964">
    <property type="component" value="Unassembled WGS sequence"/>
</dbReference>
<protein>
    <submittedName>
        <fullName evidence="1">Uncharacterized protein</fullName>
    </submittedName>
</protein>
<feature type="non-terminal residue" evidence="1">
    <location>
        <position position="1"/>
    </location>
</feature>
<evidence type="ECO:0000313" key="2">
    <source>
        <dbReference type="Proteomes" id="UP000256964"/>
    </source>
</evidence>
<accession>A0A371CSR5</accession>